<evidence type="ECO:0000313" key="1">
    <source>
        <dbReference type="EMBL" id="KAK8492146.1"/>
    </source>
</evidence>
<protein>
    <submittedName>
        <fullName evidence="1">Uncharacterized protein</fullName>
    </submittedName>
</protein>
<name>A0ABR2AGR5_9ROSI</name>
<comment type="caution">
    <text evidence="1">The sequence shown here is derived from an EMBL/GenBank/DDBJ whole genome shotgun (WGS) entry which is preliminary data.</text>
</comment>
<evidence type="ECO:0000313" key="2">
    <source>
        <dbReference type="Proteomes" id="UP001396334"/>
    </source>
</evidence>
<sequence length="116" mass="12918">MVERSLSMREISIDVEHAKCSICLNIYGMMLSLLLLAFITSSGMAAVQFTGRNPFVHHIVEEILLLDPSLKRSSEEIALVDSYATIRSNLQLQALELVDFNATSTQSIYNAKIVVE</sequence>
<keyword evidence="2" id="KW-1185">Reference proteome</keyword>
<dbReference type="Proteomes" id="UP001396334">
    <property type="component" value="Unassembled WGS sequence"/>
</dbReference>
<accession>A0ABR2AGR5</accession>
<reference evidence="1 2" key="1">
    <citation type="journal article" date="2024" name="G3 (Bethesda)">
        <title>Genome assembly of Hibiscus sabdariffa L. provides insights into metabolisms of medicinal natural products.</title>
        <authorList>
            <person name="Kim T."/>
        </authorList>
    </citation>
    <scope>NUCLEOTIDE SEQUENCE [LARGE SCALE GENOMIC DNA]</scope>
    <source>
        <strain evidence="1">TK-2024</strain>
        <tissue evidence="1">Old leaves</tissue>
    </source>
</reference>
<proteinExistence type="predicted"/>
<organism evidence="1 2">
    <name type="scientific">Hibiscus sabdariffa</name>
    <name type="common">roselle</name>
    <dbReference type="NCBI Taxonomy" id="183260"/>
    <lineage>
        <taxon>Eukaryota</taxon>
        <taxon>Viridiplantae</taxon>
        <taxon>Streptophyta</taxon>
        <taxon>Embryophyta</taxon>
        <taxon>Tracheophyta</taxon>
        <taxon>Spermatophyta</taxon>
        <taxon>Magnoliopsida</taxon>
        <taxon>eudicotyledons</taxon>
        <taxon>Gunneridae</taxon>
        <taxon>Pentapetalae</taxon>
        <taxon>rosids</taxon>
        <taxon>malvids</taxon>
        <taxon>Malvales</taxon>
        <taxon>Malvaceae</taxon>
        <taxon>Malvoideae</taxon>
        <taxon>Hibiscus</taxon>
    </lineage>
</organism>
<dbReference type="EMBL" id="JBBPBN010000256">
    <property type="protein sequence ID" value="KAK8492146.1"/>
    <property type="molecule type" value="Genomic_DNA"/>
</dbReference>
<gene>
    <name evidence="1" type="ORF">V6N11_082302</name>
</gene>